<comment type="similarity">
    <text evidence="1">Belongs to the LysR transcriptional regulatory family.</text>
</comment>
<evidence type="ECO:0000256" key="4">
    <source>
        <dbReference type="ARBA" id="ARBA00023163"/>
    </source>
</evidence>
<keyword evidence="4" id="KW-0804">Transcription</keyword>
<dbReference type="Pfam" id="PF00126">
    <property type="entry name" value="HTH_1"/>
    <property type="match status" value="1"/>
</dbReference>
<gene>
    <name evidence="6" type="ORF">B0537_02910</name>
</gene>
<dbReference type="EMBL" id="CP019698">
    <property type="protein sequence ID" value="AQS58133.1"/>
    <property type="molecule type" value="Genomic_DNA"/>
</dbReference>
<dbReference type="STRING" id="1833852.B0537_02910"/>
<dbReference type="SUPFAM" id="SSF53850">
    <property type="entry name" value="Periplasmic binding protein-like II"/>
    <property type="match status" value="1"/>
</dbReference>
<keyword evidence="2" id="KW-0805">Transcription regulation</keyword>
<dbReference type="CDD" id="cd05466">
    <property type="entry name" value="PBP2_LTTR_substrate"/>
    <property type="match status" value="1"/>
</dbReference>
<evidence type="ECO:0000256" key="3">
    <source>
        <dbReference type="ARBA" id="ARBA00023125"/>
    </source>
</evidence>
<keyword evidence="7" id="KW-1185">Reference proteome</keyword>
<dbReference type="GO" id="GO:0003700">
    <property type="term" value="F:DNA-binding transcription factor activity"/>
    <property type="evidence" value="ECO:0007669"/>
    <property type="project" value="InterPro"/>
</dbReference>
<evidence type="ECO:0000259" key="5">
    <source>
        <dbReference type="PROSITE" id="PS50931"/>
    </source>
</evidence>
<dbReference type="InterPro" id="IPR036390">
    <property type="entry name" value="WH_DNA-bd_sf"/>
</dbReference>
<dbReference type="GO" id="GO:0003677">
    <property type="term" value="F:DNA binding"/>
    <property type="evidence" value="ECO:0007669"/>
    <property type="project" value="UniProtKB-KW"/>
</dbReference>
<dbReference type="OrthoDB" id="9803735at2"/>
<dbReference type="RefSeq" id="WP_077713097.1">
    <property type="nucleotide sequence ID" value="NZ_CP019698.1"/>
</dbReference>
<dbReference type="InterPro" id="IPR005119">
    <property type="entry name" value="LysR_subst-bd"/>
</dbReference>
<protein>
    <recommendedName>
        <fullName evidence="5">HTH lysR-type domain-containing protein</fullName>
    </recommendedName>
</protein>
<accession>A0A1S6ITN5</accession>
<organism evidence="6 7">
    <name type="scientific">Desulforamulus ferrireducens</name>
    <dbReference type="NCBI Taxonomy" id="1833852"/>
    <lineage>
        <taxon>Bacteria</taxon>
        <taxon>Bacillati</taxon>
        <taxon>Bacillota</taxon>
        <taxon>Clostridia</taxon>
        <taxon>Eubacteriales</taxon>
        <taxon>Peptococcaceae</taxon>
        <taxon>Desulforamulus</taxon>
    </lineage>
</organism>
<dbReference type="InterPro" id="IPR050950">
    <property type="entry name" value="HTH-type_LysR_regulators"/>
</dbReference>
<dbReference type="InterPro" id="IPR000847">
    <property type="entry name" value="LysR_HTH_N"/>
</dbReference>
<evidence type="ECO:0000313" key="7">
    <source>
        <dbReference type="Proteomes" id="UP000189464"/>
    </source>
</evidence>
<dbReference type="KEGG" id="dfg:B0537_02910"/>
<dbReference type="PROSITE" id="PS50931">
    <property type="entry name" value="HTH_LYSR"/>
    <property type="match status" value="1"/>
</dbReference>
<keyword evidence="3" id="KW-0238">DNA-binding</keyword>
<evidence type="ECO:0000256" key="1">
    <source>
        <dbReference type="ARBA" id="ARBA00009437"/>
    </source>
</evidence>
<reference evidence="6 7" key="1">
    <citation type="journal article" date="2016" name="Int. J. Syst. Evol. Microbiol.">
        <title>Desulfotomaculum ferrireducens sp. nov., a moderately thermophilic sulfate-reducing and dissimilatory Fe(III)-reducing bacterium isolated from compost.</title>
        <authorList>
            <person name="Yang G."/>
            <person name="Guo J."/>
            <person name="Zhuang L."/>
            <person name="Yuan Y."/>
            <person name="Zhou S."/>
        </authorList>
    </citation>
    <scope>NUCLEOTIDE SEQUENCE [LARGE SCALE GENOMIC DNA]</scope>
    <source>
        <strain evidence="6 7">GSS09</strain>
    </source>
</reference>
<dbReference type="PANTHER" id="PTHR30419">
    <property type="entry name" value="HTH-TYPE TRANSCRIPTIONAL REGULATOR YBHD"/>
    <property type="match status" value="1"/>
</dbReference>
<dbReference type="SUPFAM" id="SSF46785">
    <property type="entry name" value="Winged helix' DNA-binding domain"/>
    <property type="match status" value="1"/>
</dbReference>
<dbReference type="Gene3D" id="3.40.190.290">
    <property type="match status" value="1"/>
</dbReference>
<dbReference type="Gene3D" id="1.10.10.10">
    <property type="entry name" value="Winged helix-like DNA-binding domain superfamily/Winged helix DNA-binding domain"/>
    <property type="match status" value="1"/>
</dbReference>
<dbReference type="InterPro" id="IPR036388">
    <property type="entry name" value="WH-like_DNA-bd_sf"/>
</dbReference>
<dbReference type="AlphaFoldDB" id="A0A1S6ITN5"/>
<evidence type="ECO:0000313" key="6">
    <source>
        <dbReference type="EMBL" id="AQS58133.1"/>
    </source>
</evidence>
<proteinExistence type="inferred from homology"/>
<dbReference type="GO" id="GO:0005829">
    <property type="term" value="C:cytosol"/>
    <property type="evidence" value="ECO:0007669"/>
    <property type="project" value="TreeGrafter"/>
</dbReference>
<feature type="domain" description="HTH lysR-type" evidence="5">
    <location>
        <begin position="1"/>
        <end position="58"/>
    </location>
</feature>
<sequence>MDIEHFQYLVDVAQTKSITLSAKRLFISQQGLSQIMVRLENDLNVPLLNRHRQGVTLTEAGEVAVTKIEEILEKYNELLEALKPYSQVNADNLSGELTISSVPFISSNFLPEVLELYNKQYPGVEVRIDEKQPAEIIEEINNCAIDIGLFILPDFEFNEQILACNGTYEKILENEMYAVVASKSPLAKKKILTRAELYKQPIAIYNFDAYLRIIRQMFQDIKRLNILVKTNSVDLYRNAIINRQAVGITSPTDTRLLNDDSLITIPIKEPVKMYYGCFIPASCTMSKAAEAFIGVLKSQVANLVNRKK</sequence>
<dbReference type="Proteomes" id="UP000189464">
    <property type="component" value="Chromosome"/>
</dbReference>
<evidence type="ECO:0000256" key="2">
    <source>
        <dbReference type="ARBA" id="ARBA00023015"/>
    </source>
</evidence>
<dbReference type="Pfam" id="PF03466">
    <property type="entry name" value="LysR_substrate"/>
    <property type="match status" value="1"/>
</dbReference>
<name>A0A1S6ITN5_9FIRM</name>